<evidence type="ECO:0000256" key="1">
    <source>
        <dbReference type="SAM" id="Phobius"/>
    </source>
</evidence>
<feature type="transmembrane region" description="Helical" evidence="1">
    <location>
        <begin position="95"/>
        <end position="112"/>
    </location>
</feature>
<sequence>MSIVNKKNSTLTDLFSLIVEVTITLKAITWSKRLLGFLDLTYFITDLHYVLTLRYGEHAHVYDTDEICGVHVINTCNKGGTCNMRMYGDKGHKRGFVFIIILAFGLRMANGLHSKPPSLTIQIKINKKLTSN</sequence>
<accession>A0ABD2BST1</accession>
<evidence type="ECO:0000313" key="3">
    <source>
        <dbReference type="Proteomes" id="UP001607302"/>
    </source>
</evidence>
<name>A0ABD2BST1_VESSQ</name>
<organism evidence="2 3">
    <name type="scientific">Vespula squamosa</name>
    <name type="common">Southern yellow jacket</name>
    <name type="synonym">Wasp</name>
    <dbReference type="NCBI Taxonomy" id="30214"/>
    <lineage>
        <taxon>Eukaryota</taxon>
        <taxon>Metazoa</taxon>
        <taxon>Ecdysozoa</taxon>
        <taxon>Arthropoda</taxon>
        <taxon>Hexapoda</taxon>
        <taxon>Insecta</taxon>
        <taxon>Pterygota</taxon>
        <taxon>Neoptera</taxon>
        <taxon>Endopterygota</taxon>
        <taxon>Hymenoptera</taxon>
        <taxon>Apocrita</taxon>
        <taxon>Aculeata</taxon>
        <taxon>Vespoidea</taxon>
        <taxon>Vespidae</taxon>
        <taxon>Vespinae</taxon>
        <taxon>Vespula</taxon>
    </lineage>
</organism>
<proteinExistence type="predicted"/>
<keyword evidence="1" id="KW-0472">Membrane</keyword>
<keyword evidence="1" id="KW-1133">Transmembrane helix</keyword>
<reference evidence="2 3" key="1">
    <citation type="journal article" date="2024" name="Ann. Entomol. Soc. Am.">
        <title>Genomic analyses of the southern and eastern yellowjacket wasps (Hymenoptera: Vespidae) reveal evolutionary signatures of social life.</title>
        <authorList>
            <person name="Catto M.A."/>
            <person name="Caine P.B."/>
            <person name="Orr S.E."/>
            <person name="Hunt B.G."/>
            <person name="Goodisman M.A.D."/>
        </authorList>
    </citation>
    <scope>NUCLEOTIDE SEQUENCE [LARGE SCALE GENOMIC DNA]</scope>
    <source>
        <strain evidence="2">233</strain>
        <tissue evidence="2">Head and thorax</tissue>
    </source>
</reference>
<evidence type="ECO:0000313" key="2">
    <source>
        <dbReference type="EMBL" id="KAL2735659.1"/>
    </source>
</evidence>
<keyword evidence="1" id="KW-0812">Transmembrane</keyword>
<protein>
    <submittedName>
        <fullName evidence="2">Uncharacterized protein</fullName>
    </submittedName>
</protein>
<gene>
    <name evidence="2" type="ORF">V1478_003299</name>
</gene>
<dbReference type="EMBL" id="JAUDFV010000064">
    <property type="protein sequence ID" value="KAL2735659.1"/>
    <property type="molecule type" value="Genomic_DNA"/>
</dbReference>
<dbReference type="Proteomes" id="UP001607302">
    <property type="component" value="Unassembled WGS sequence"/>
</dbReference>
<keyword evidence="3" id="KW-1185">Reference proteome</keyword>
<comment type="caution">
    <text evidence="2">The sequence shown here is derived from an EMBL/GenBank/DDBJ whole genome shotgun (WGS) entry which is preliminary data.</text>
</comment>
<dbReference type="AlphaFoldDB" id="A0ABD2BST1"/>